<evidence type="ECO:0000259" key="4">
    <source>
        <dbReference type="PROSITE" id="PS51071"/>
    </source>
</evidence>
<dbReference type="InterPro" id="IPR001347">
    <property type="entry name" value="SIS_dom"/>
</dbReference>
<proteinExistence type="predicted"/>
<evidence type="ECO:0000313" key="7">
    <source>
        <dbReference type="Proteomes" id="UP000541109"/>
    </source>
</evidence>
<dbReference type="InterPro" id="IPR000281">
    <property type="entry name" value="HTH_RpiR"/>
</dbReference>
<dbReference type="Proteomes" id="UP000541109">
    <property type="component" value="Unassembled WGS sequence"/>
</dbReference>
<keyword evidence="7" id="KW-1185">Reference proteome</keyword>
<gene>
    <name evidence="6" type="ORF">H2509_18720</name>
</gene>
<accession>A0A839AK61</accession>
<organism evidence="6 7">
    <name type="scientific">Stappia albiluteola</name>
    <dbReference type="NCBI Taxonomy" id="2758565"/>
    <lineage>
        <taxon>Bacteria</taxon>
        <taxon>Pseudomonadati</taxon>
        <taxon>Pseudomonadota</taxon>
        <taxon>Alphaproteobacteria</taxon>
        <taxon>Hyphomicrobiales</taxon>
        <taxon>Stappiaceae</taxon>
        <taxon>Stappia</taxon>
    </lineage>
</organism>
<dbReference type="InterPro" id="IPR009057">
    <property type="entry name" value="Homeodomain-like_sf"/>
</dbReference>
<dbReference type="SUPFAM" id="SSF46689">
    <property type="entry name" value="Homeodomain-like"/>
    <property type="match status" value="1"/>
</dbReference>
<dbReference type="RefSeq" id="WP_182167995.1">
    <property type="nucleotide sequence ID" value="NZ_JACFXV010000066.1"/>
</dbReference>
<dbReference type="InterPro" id="IPR036388">
    <property type="entry name" value="WH-like_DNA-bd_sf"/>
</dbReference>
<dbReference type="GO" id="GO:1901135">
    <property type="term" value="P:carbohydrate derivative metabolic process"/>
    <property type="evidence" value="ECO:0007669"/>
    <property type="project" value="InterPro"/>
</dbReference>
<comment type="caution">
    <text evidence="6">The sequence shown here is derived from an EMBL/GenBank/DDBJ whole genome shotgun (WGS) entry which is preliminary data.</text>
</comment>
<feature type="domain" description="SIS" evidence="5">
    <location>
        <begin position="137"/>
        <end position="274"/>
    </location>
</feature>
<evidence type="ECO:0000313" key="6">
    <source>
        <dbReference type="EMBL" id="MBA5779167.1"/>
    </source>
</evidence>
<evidence type="ECO:0000256" key="1">
    <source>
        <dbReference type="ARBA" id="ARBA00023015"/>
    </source>
</evidence>
<dbReference type="InterPro" id="IPR046348">
    <property type="entry name" value="SIS_dom_sf"/>
</dbReference>
<dbReference type="PANTHER" id="PTHR30514:SF18">
    <property type="entry name" value="RPIR-FAMILY TRANSCRIPTIONAL REGULATOR"/>
    <property type="match status" value="1"/>
</dbReference>
<dbReference type="PROSITE" id="PS51464">
    <property type="entry name" value="SIS"/>
    <property type="match status" value="1"/>
</dbReference>
<dbReference type="SUPFAM" id="SSF53697">
    <property type="entry name" value="SIS domain"/>
    <property type="match status" value="1"/>
</dbReference>
<dbReference type="Gene3D" id="1.10.10.10">
    <property type="entry name" value="Winged helix-like DNA-binding domain superfamily/Winged helix DNA-binding domain"/>
    <property type="match status" value="1"/>
</dbReference>
<dbReference type="PROSITE" id="PS51071">
    <property type="entry name" value="HTH_RPIR"/>
    <property type="match status" value="1"/>
</dbReference>
<dbReference type="GO" id="GO:0097367">
    <property type="term" value="F:carbohydrate derivative binding"/>
    <property type="evidence" value="ECO:0007669"/>
    <property type="project" value="InterPro"/>
</dbReference>
<dbReference type="Gene3D" id="3.40.50.10490">
    <property type="entry name" value="Glucose-6-phosphate isomerase like protein, domain 1"/>
    <property type="match status" value="1"/>
</dbReference>
<sequence>MSEKFIPPRDYDSLKTLMIARKPDLPRRLAQVAEFAVASPDELAFGTAATVAEMADVQPSTLVRFAKSLGYDGFSDLQTVFRSRLRDRWPDYDERLEALRKRSENDTHALFADFCNTAVASLRRLQDGVDPEELERAVAILAKARIIYLVAQRRAFPVAAYMAYALSKMRLPTVLVDNVASLGPEQMLAAGAEDAMVAISFTPYAPLTVEIANKAAERGVPVVAITDSAFSPLAHGAAARLDVVESDLGAFRSLSGTLCLAMALCVAAAEKKRG</sequence>
<keyword evidence="3" id="KW-0804">Transcription</keyword>
<dbReference type="CDD" id="cd05013">
    <property type="entry name" value="SIS_RpiR"/>
    <property type="match status" value="1"/>
</dbReference>
<dbReference type="Pfam" id="PF01418">
    <property type="entry name" value="HTH_6"/>
    <property type="match status" value="1"/>
</dbReference>
<dbReference type="PANTHER" id="PTHR30514">
    <property type="entry name" value="GLUCOKINASE"/>
    <property type="match status" value="1"/>
</dbReference>
<dbReference type="InterPro" id="IPR035472">
    <property type="entry name" value="RpiR-like_SIS"/>
</dbReference>
<feature type="domain" description="HTH rpiR-type" evidence="4">
    <location>
        <begin position="12"/>
        <end position="88"/>
    </location>
</feature>
<dbReference type="InterPro" id="IPR047640">
    <property type="entry name" value="RpiR-like"/>
</dbReference>
<dbReference type="Pfam" id="PF01380">
    <property type="entry name" value="SIS"/>
    <property type="match status" value="1"/>
</dbReference>
<name>A0A839AK61_9HYPH</name>
<evidence type="ECO:0000256" key="2">
    <source>
        <dbReference type="ARBA" id="ARBA00023125"/>
    </source>
</evidence>
<keyword evidence="1" id="KW-0805">Transcription regulation</keyword>
<dbReference type="EMBL" id="JACFXV010000066">
    <property type="protein sequence ID" value="MBA5779167.1"/>
    <property type="molecule type" value="Genomic_DNA"/>
</dbReference>
<evidence type="ECO:0000256" key="3">
    <source>
        <dbReference type="ARBA" id="ARBA00023163"/>
    </source>
</evidence>
<evidence type="ECO:0000259" key="5">
    <source>
        <dbReference type="PROSITE" id="PS51464"/>
    </source>
</evidence>
<dbReference type="GO" id="GO:0003677">
    <property type="term" value="F:DNA binding"/>
    <property type="evidence" value="ECO:0007669"/>
    <property type="project" value="UniProtKB-KW"/>
</dbReference>
<dbReference type="GO" id="GO:0003700">
    <property type="term" value="F:DNA-binding transcription factor activity"/>
    <property type="evidence" value="ECO:0007669"/>
    <property type="project" value="InterPro"/>
</dbReference>
<keyword evidence="2" id="KW-0238">DNA-binding</keyword>
<protein>
    <submittedName>
        <fullName evidence="6">MurR/RpiR family transcriptional regulator</fullName>
    </submittedName>
</protein>
<dbReference type="AlphaFoldDB" id="A0A839AK61"/>
<reference evidence="6 7" key="1">
    <citation type="submission" date="2020-07" db="EMBL/GenBank/DDBJ databases">
        <title>Stappia sp., F7233, whole genome shotgun sequencing project.</title>
        <authorList>
            <person name="Jiang S."/>
            <person name="Liu Z.W."/>
            <person name="Du Z.J."/>
        </authorList>
    </citation>
    <scope>NUCLEOTIDE SEQUENCE [LARGE SCALE GENOMIC DNA]</scope>
    <source>
        <strain evidence="6 7">F7233</strain>
    </source>
</reference>